<evidence type="ECO:0000256" key="1">
    <source>
        <dbReference type="SAM" id="MobiDB-lite"/>
    </source>
</evidence>
<feature type="chain" id="PRO_5042204106" evidence="2">
    <location>
        <begin position="17"/>
        <end position="108"/>
    </location>
</feature>
<accession>A0AAE0FT64</accession>
<evidence type="ECO:0000313" key="4">
    <source>
        <dbReference type="Proteomes" id="UP001190700"/>
    </source>
</evidence>
<name>A0AAE0FT64_9CHLO</name>
<evidence type="ECO:0000256" key="2">
    <source>
        <dbReference type="SAM" id="SignalP"/>
    </source>
</evidence>
<feature type="region of interest" description="Disordered" evidence="1">
    <location>
        <begin position="71"/>
        <end position="108"/>
    </location>
</feature>
<proteinExistence type="predicted"/>
<organism evidence="3 4">
    <name type="scientific">Cymbomonas tetramitiformis</name>
    <dbReference type="NCBI Taxonomy" id="36881"/>
    <lineage>
        <taxon>Eukaryota</taxon>
        <taxon>Viridiplantae</taxon>
        <taxon>Chlorophyta</taxon>
        <taxon>Pyramimonadophyceae</taxon>
        <taxon>Pyramimonadales</taxon>
        <taxon>Pyramimonadaceae</taxon>
        <taxon>Cymbomonas</taxon>
    </lineage>
</organism>
<comment type="caution">
    <text evidence="3">The sequence shown here is derived from an EMBL/GenBank/DDBJ whole genome shotgun (WGS) entry which is preliminary data.</text>
</comment>
<feature type="compositionally biased region" description="Pro residues" evidence="1">
    <location>
        <begin position="71"/>
        <end position="100"/>
    </location>
</feature>
<gene>
    <name evidence="3" type="ORF">CYMTET_25719</name>
</gene>
<dbReference type="EMBL" id="LGRX02013802">
    <property type="protein sequence ID" value="KAK3265612.1"/>
    <property type="molecule type" value="Genomic_DNA"/>
</dbReference>
<keyword evidence="2" id="KW-0732">Signal</keyword>
<sequence length="108" mass="11436">MPVNCGLLALLAAVSAQTSYRIGVEGHEIASVERIVTRKAFRTLLEDTKFSSVDAVDADYSFYGLLSETPPMMPNPSPPLESPPSFPPPAPAPPSPPPAMPCTTLLLS</sequence>
<protein>
    <submittedName>
        <fullName evidence="3">Uncharacterized protein</fullName>
    </submittedName>
</protein>
<reference evidence="3 4" key="1">
    <citation type="journal article" date="2015" name="Genome Biol. Evol.">
        <title>Comparative Genomics of a Bacterivorous Green Alga Reveals Evolutionary Causalities and Consequences of Phago-Mixotrophic Mode of Nutrition.</title>
        <authorList>
            <person name="Burns J.A."/>
            <person name="Paasch A."/>
            <person name="Narechania A."/>
            <person name="Kim E."/>
        </authorList>
    </citation>
    <scope>NUCLEOTIDE SEQUENCE [LARGE SCALE GENOMIC DNA]</scope>
    <source>
        <strain evidence="3 4">PLY_AMNH</strain>
    </source>
</reference>
<dbReference type="AlphaFoldDB" id="A0AAE0FT64"/>
<evidence type="ECO:0000313" key="3">
    <source>
        <dbReference type="EMBL" id="KAK3265612.1"/>
    </source>
</evidence>
<dbReference type="Proteomes" id="UP001190700">
    <property type="component" value="Unassembled WGS sequence"/>
</dbReference>
<feature type="signal peptide" evidence="2">
    <location>
        <begin position="1"/>
        <end position="16"/>
    </location>
</feature>
<keyword evidence="4" id="KW-1185">Reference proteome</keyword>